<dbReference type="SUPFAM" id="SSF53474">
    <property type="entry name" value="alpha/beta-Hydrolases"/>
    <property type="match status" value="1"/>
</dbReference>
<keyword evidence="6" id="KW-0732">Signal</keyword>
<feature type="chain" id="PRO_5034354170" description="Carboxypeptidase S1" evidence="6">
    <location>
        <begin position="18"/>
        <end position="669"/>
    </location>
</feature>
<dbReference type="GO" id="GO:0006508">
    <property type="term" value="P:proteolysis"/>
    <property type="evidence" value="ECO:0007669"/>
    <property type="project" value="UniProtKB-KW"/>
</dbReference>
<keyword evidence="8" id="KW-1185">Reference proteome</keyword>
<dbReference type="InterPro" id="IPR001563">
    <property type="entry name" value="Peptidase_S10"/>
</dbReference>
<evidence type="ECO:0000256" key="6">
    <source>
        <dbReference type="SAM" id="SignalP"/>
    </source>
</evidence>
<keyword evidence="3" id="KW-0645">Protease</keyword>
<dbReference type="OrthoDB" id="443318at2759"/>
<name>A0A8H4LS90_9HYPO</name>
<dbReference type="PANTHER" id="PTHR11802">
    <property type="entry name" value="SERINE PROTEASE FAMILY S10 SERINE CARBOXYPEPTIDASE"/>
    <property type="match status" value="1"/>
</dbReference>
<keyword evidence="5" id="KW-0325">Glycoprotein</keyword>
<sequence length="669" mass="71108">MLISLTAVVAASGGALAQFVSQDPQVRNLTVVRSPGDAGVTVSFKEPKGACKTALNSQRQFTGWVNIPGQLPTNLFFWFVEAREPTESLTIWLNGGPGSSSLLGFFSENGPCQVVEKGLDDYDTVAREWGWDRASNMLFIDQPNQVGFSYDTPTNGTFCMLNGSASTPPSRPNDSLPSWVSANGTFSTNDARATANTTRAAAMATWHAVQGFLTTFPQYQPGANSSVALSLFSQSYGGVYGPIFAETWEAQNQKRLTGVLNRDTTLELRLTSLGIMNGCVDSTLQVPTTPAFANNNTYGIKALSDNEASLYLGKFSASSGCKDLLAQCQTAAARQPWEGSGNQTDADAVCRQATLTCLDIVQPYFNSGRNAYDIAAQSANPEPPLFFVDYLNQASVQGAIGSPVNFSITSNVVANNFSWTGDMSKGGNVQRLAALLRKGVRLGLVYGDRDYVCNWFGGEAVSLAVAQQAGGEYAVKFPAAGYAPIVVNDSYIGGEVRQYGNLSFSRIFQAGHAVAWYQPETAFQVFARILLGRSVSMGNKVDLAKYNTSGTLNSTRTAKAPDPPKPMCFVRAMNMTCDADAFELVRGGPGGGVVINGVLYSKAEDWVLATVGQTATSTSTSTPSSVDAMTGLYTATATPSSAACSARPYLPAWELGAGLLALRSLISLV</sequence>
<dbReference type="InterPro" id="IPR029058">
    <property type="entry name" value="AB_hydrolase_fold"/>
</dbReference>
<dbReference type="PANTHER" id="PTHR11802:SF404">
    <property type="entry name" value="CARBOXYPEPTIDASE"/>
    <property type="match status" value="1"/>
</dbReference>
<evidence type="ECO:0000313" key="8">
    <source>
        <dbReference type="Proteomes" id="UP000557566"/>
    </source>
</evidence>
<protein>
    <recommendedName>
        <fullName evidence="9">Carboxypeptidase S1</fullName>
    </recommendedName>
</protein>
<evidence type="ECO:0000256" key="1">
    <source>
        <dbReference type="ARBA" id="ARBA00009431"/>
    </source>
</evidence>
<organism evidence="7 8">
    <name type="scientific">Ophiocordyceps sinensis</name>
    <dbReference type="NCBI Taxonomy" id="72228"/>
    <lineage>
        <taxon>Eukaryota</taxon>
        <taxon>Fungi</taxon>
        <taxon>Dikarya</taxon>
        <taxon>Ascomycota</taxon>
        <taxon>Pezizomycotina</taxon>
        <taxon>Sordariomycetes</taxon>
        <taxon>Hypocreomycetidae</taxon>
        <taxon>Hypocreales</taxon>
        <taxon>Ophiocordycipitaceae</taxon>
        <taxon>Ophiocordyceps</taxon>
    </lineage>
</organism>
<evidence type="ECO:0000313" key="7">
    <source>
        <dbReference type="EMBL" id="KAF4504690.1"/>
    </source>
</evidence>
<evidence type="ECO:0000256" key="2">
    <source>
        <dbReference type="ARBA" id="ARBA00022645"/>
    </source>
</evidence>
<keyword evidence="4" id="KW-0378">Hydrolase</keyword>
<dbReference type="GO" id="GO:0000324">
    <property type="term" value="C:fungal-type vacuole"/>
    <property type="evidence" value="ECO:0007669"/>
    <property type="project" value="TreeGrafter"/>
</dbReference>
<dbReference type="EMBL" id="JAAVMX010000009">
    <property type="protein sequence ID" value="KAF4504690.1"/>
    <property type="molecule type" value="Genomic_DNA"/>
</dbReference>
<proteinExistence type="inferred from homology"/>
<gene>
    <name evidence="7" type="ORF">G6O67_008108</name>
</gene>
<evidence type="ECO:0000256" key="3">
    <source>
        <dbReference type="ARBA" id="ARBA00022670"/>
    </source>
</evidence>
<keyword evidence="2" id="KW-0121">Carboxypeptidase</keyword>
<dbReference type="PRINTS" id="PR00724">
    <property type="entry name" value="CRBOXYPTASEC"/>
</dbReference>
<dbReference type="Pfam" id="PF00450">
    <property type="entry name" value="Peptidase_S10"/>
    <property type="match status" value="1"/>
</dbReference>
<comment type="caution">
    <text evidence="7">The sequence shown here is derived from an EMBL/GenBank/DDBJ whole genome shotgun (WGS) entry which is preliminary data.</text>
</comment>
<dbReference type="AlphaFoldDB" id="A0A8H4LS90"/>
<feature type="signal peptide" evidence="6">
    <location>
        <begin position="1"/>
        <end position="17"/>
    </location>
</feature>
<comment type="similarity">
    <text evidence="1">Belongs to the peptidase S10 family.</text>
</comment>
<reference evidence="7 8" key="1">
    <citation type="journal article" date="2020" name="Genome Biol. Evol.">
        <title>A new high-quality draft genome assembly of the Chinese cordyceps Ophiocordyceps sinensis.</title>
        <authorList>
            <person name="Shu R."/>
            <person name="Zhang J."/>
            <person name="Meng Q."/>
            <person name="Zhang H."/>
            <person name="Zhou G."/>
            <person name="Li M."/>
            <person name="Wu P."/>
            <person name="Zhao Y."/>
            <person name="Chen C."/>
            <person name="Qin Q."/>
        </authorList>
    </citation>
    <scope>NUCLEOTIDE SEQUENCE [LARGE SCALE GENOMIC DNA]</scope>
    <source>
        <strain evidence="7 8">IOZ07</strain>
    </source>
</reference>
<dbReference type="Proteomes" id="UP000557566">
    <property type="component" value="Unassembled WGS sequence"/>
</dbReference>
<accession>A0A8H4LS90</accession>
<evidence type="ECO:0000256" key="5">
    <source>
        <dbReference type="ARBA" id="ARBA00023180"/>
    </source>
</evidence>
<evidence type="ECO:0000256" key="4">
    <source>
        <dbReference type="ARBA" id="ARBA00022801"/>
    </source>
</evidence>
<evidence type="ECO:0008006" key="9">
    <source>
        <dbReference type="Google" id="ProtNLM"/>
    </source>
</evidence>
<dbReference type="GO" id="GO:0004185">
    <property type="term" value="F:serine-type carboxypeptidase activity"/>
    <property type="evidence" value="ECO:0007669"/>
    <property type="project" value="InterPro"/>
</dbReference>
<dbReference type="Gene3D" id="3.40.50.1820">
    <property type="entry name" value="alpha/beta hydrolase"/>
    <property type="match status" value="1"/>
</dbReference>